<dbReference type="Gene3D" id="3.30.160.60">
    <property type="entry name" value="Classic Zinc Finger"/>
    <property type="match status" value="1"/>
</dbReference>
<dbReference type="GeneID" id="115826013"/>
<dbReference type="InterPro" id="IPR013320">
    <property type="entry name" value="ConA-like_dom_sf"/>
</dbReference>
<dbReference type="PROSITE" id="PS50119">
    <property type="entry name" value="ZF_BBOX"/>
    <property type="match status" value="1"/>
</dbReference>
<dbReference type="InParanoid" id="A0A6J2WMR4"/>
<dbReference type="Gene3D" id="2.60.120.920">
    <property type="match status" value="2"/>
</dbReference>
<reference evidence="9" key="1">
    <citation type="submission" date="2025-08" db="UniProtKB">
        <authorList>
            <consortium name="RefSeq"/>
        </authorList>
    </citation>
    <scope>IDENTIFICATION</scope>
</reference>
<dbReference type="GO" id="GO:0008270">
    <property type="term" value="F:zinc ion binding"/>
    <property type="evidence" value="ECO:0007669"/>
    <property type="project" value="UniProtKB-KW"/>
</dbReference>
<accession>A0A6J2WMR4</accession>
<gene>
    <name evidence="9" type="primary">LOC115826013</name>
</gene>
<organism evidence="8 9">
    <name type="scientific">Chanos chanos</name>
    <name type="common">Milkfish</name>
    <name type="synonym">Mugil chanos</name>
    <dbReference type="NCBI Taxonomy" id="29144"/>
    <lineage>
        <taxon>Eukaryota</taxon>
        <taxon>Metazoa</taxon>
        <taxon>Chordata</taxon>
        <taxon>Craniata</taxon>
        <taxon>Vertebrata</taxon>
        <taxon>Euteleostomi</taxon>
        <taxon>Actinopterygii</taxon>
        <taxon>Neopterygii</taxon>
        <taxon>Teleostei</taxon>
        <taxon>Ostariophysi</taxon>
        <taxon>Gonorynchiformes</taxon>
        <taxon>Chanidae</taxon>
        <taxon>Chanos</taxon>
    </lineage>
</organism>
<evidence type="ECO:0000256" key="6">
    <source>
        <dbReference type="SAM" id="MobiDB-lite"/>
    </source>
</evidence>
<keyword evidence="8" id="KW-1185">Reference proteome</keyword>
<dbReference type="OrthoDB" id="6270329at2759"/>
<dbReference type="InterPro" id="IPR051051">
    <property type="entry name" value="E3_ubiq-ligase_TRIM/RNF"/>
</dbReference>
<dbReference type="SUPFAM" id="SSF49899">
    <property type="entry name" value="Concanavalin A-like lectins/glucanases"/>
    <property type="match status" value="2"/>
</dbReference>
<keyword evidence="2 4" id="KW-0863">Zinc-finger</keyword>
<evidence type="ECO:0000256" key="1">
    <source>
        <dbReference type="ARBA" id="ARBA00022723"/>
    </source>
</evidence>
<sequence>MAAVKTCVTCLASFCSIHLKPHTDSLALTGHMLCSPVKDREKLLCRQHRKLLEFFCKTHRIAICSQCLVKHRKCSTFTIEELRNERRRFKRYIITFQVECDMKLEEIERREKAANAAMVSVDHIKDGIVATTEQLTEDFSQCFQILRDTIDKAEGRAKVFLEKEKEEASQQLESLEAEIDQYLSELQQARAKLEECKADASYFNFGALQLLLPKEVGQLDLCSTIQIDGLAVKQMMSDLSLLQSNLQSQLHTILQRREELQEKDACRVTFDPLTASSSVLLSEDHLTVTVESSGLLVWKDYQANSDMGFRVLCSQSFTRGQHYLEIYPPEDKNCSWAIGVTYNTGQDHYRPLGQDKSSWCVRWQRAMMESEEDREEGGPGKELLTTAPKEGEPERAVGRTKKPQTNFEKIIRRVNPLPGKEQEVPLQTDRGRKNCLEDDESGAIRQEKVESAENGEEREKEMKERKEEGVQNHIQVTDCTKPDKAITGFCASHDKMIHFLSQHHPGMIGVHLDCDRGSVCFFSVSNNRVRLCYRFETVFSAPLHPAVWMREPDKMMTIG</sequence>
<evidence type="ECO:0000313" key="9">
    <source>
        <dbReference type="RefSeq" id="XP_030645558.1"/>
    </source>
</evidence>
<evidence type="ECO:0000256" key="3">
    <source>
        <dbReference type="ARBA" id="ARBA00022833"/>
    </source>
</evidence>
<feature type="domain" description="B box-type" evidence="7">
    <location>
        <begin position="40"/>
        <end position="79"/>
    </location>
</feature>
<protein>
    <submittedName>
        <fullName evidence="9">Tripartite motif-containing protein 16-like</fullName>
    </submittedName>
</protein>
<evidence type="ECO:0000256" key="4">
    <source>
        <dbReference type="PROSITE-ProRule" id="PRU00024"/>
    </source>
</evidence>
<feature type="region of interest" description="Disordered" evidence="6">
    <location>
        <begin position="369"/>
        <end position="401"/>
    </location>
</feature>
<dbReference type="RefSeq" id="XP_030645558.1">
    <property type="nucleotide sequence ID" value="XM_030789698.1"/>
</dbReference>
<keyword evidence="3" id="KW-0862">Zinc</keyword>
<keyword evidence="5" id="KW-0175">Coiled coil</keyword>
<dbReference type="PANTHER" id="PTHR25465">
    <property type="entry name" value="B-BOX DOMAIN CONTAINING"/>
    <property type="match status" value="1"/>
</dbReference>
<dbReference type="CDD" id="cd19776">
    <property type="entry name" value="Bbox2_TRIM25_C-IV"/>
    <property type="match status" value="1"/>
</dbReference>
<keyword evidence="1" id="KW-0479">Metal-binding</keyword>
<evidence type="ECO:0000313" key="8">
    <source>
        <dbReference type="Proteomes" id="UP000504632"/>
    </source>
</evidence>
<feature type="region of interest" description="Disordered" evidence="6">
    <location>
        <begin position="418"/>
        <end position="471"/>
    </location>
</feature>
<feature type="compositionally biased region" description="Basic and acidic residues" evidence="6">
    <location>
        <begin position="445"/>
        <end position="470"/>
    </location>
</feature>
<dbReference type="Gene3D" id="4.10.830.40">
    <property type="match status" value="1"/>
</dbReference>
<evidence type="ECO:0000259" key="7">
    <source>
        <dbReference type="PROSITE" id="PS50119"/>
    </source>
</evidence>
<dbReference type="SUPFAM" id="SSF57845">
    <property type="entry name" value="B-box zinc-binding domain"/>
    <property type="match status" value="1"/>
</dbReference>
<evidence type="ECO:0000256" key="5">
    <source>
        <dbReference type="SAM" id="Coils"/>
    </source>
</evidence>
<dbReference type="PANTHER" id="PTHR25465:SF77">
    <property type="entry name" value="E3 UBIQUITIN_ISG15 LIGASE TRIM25"/>
    <property type="match status" value="1"/>
</dbReference>
<name>A0A6J2WMR4_CHACN</name>
<dbReference type="AlphaFoldDB" id="A0A6J2WMR4"/>
<dbReference type="Proteomes" id="UP000504632">
    <property type="component" value="Chromosome 13"/>
</dbReference>
<proteinExistence type="predicted"/>
<feature type="coiled-coil region" evidence="5">
    <location>
        <begin position="158"/>
        <end position="199"/>
    </location>
</feature>
<dbReference type="InterPro" id="IPR000315">
    <property type="entry name" value="Znf_B-box"/>
</dbReference>
<evidence type="ECO:0000256" key="2">
    <source>
        <dbReference type="ARBA" id="ARBA00022771"/>
    </source>
</evidence>
<dbReference type="InterPro" id="IPR043136">
    <property type="entry name" value="B30.2/SPRY_sf"/>
</dbReference>